<protein>
    <submittedName>
        <fullName evidence="1">Uncharacterized protein</fullName>
    </submittedName>
</protein>
<dbReference type="AlphaFoldDB" id="A0A9D4MA76"/>
<reference evidence="1" key="2">
    <citation type="submission" date="2020-11" db="EMBL/GenBank/DDBJ databases">
        <authorList>
            <person name="McCartney M.A."/>
            <person name="Auch B."/>
            <person name="Kono T."/>
            <person name="Mallez S."/>
            <person name="Becker A."/>
            <person name="Gohl D.M."/>
            <person name="Silverstein K.A.T."/>
            <person name="Koren S."/>
            <person name="Bechman K.B."/>
            <person name="Herman A."/>
            <person name="Abrahante J.E."/>
            <person name="Garbe J."/>
        </authorList>
    </citation>
    <scope>NUCLEOTIDE SEQUENCE</scope>
    <source>
        <strain evidence="1">Duluth1</strain>
        <tissue evidence="1">Whole animal</tissue>
    </source>
</reference>
<evidence type="ECO:0000313" key="1">
    <source>
        <dbReference type="EMBL" id="KAH3873802.1"/>
    </source>
</evidence>
<reference evidence="1" key="1">
    <citation type="journal article" date="2019" name="bioRxiv">
        <title>The Genome of the Zebra Mussel, Dreissena polymorpha: A Resource for Invasive Species Research.</title>
        <authorList>
            <person name="McCartney M.A."/>
            <person name="Auch B."/>
            <person name="Kono T."/>
            <person name="Mallez S."/>
            <person name="Zhang Y."/>
            <person name="Obille A."/>
            <person name="Becker A."/>
            <person name="Abrahante J.E."/>
            <person name="Garbe J."/>
            <person name="Badalamenti J.P."/>
            <person name="Herman A."/>
            <person name="Mangelson H."/>
            <person name="Liachko I."/>
            <person name="Sullivan S."/>
            <person name="Sone E.D."/>
            <person name="Koren S."/>
            <person name="Silverstein K.A.T."/>
            <person name="Beckman K.B."/>
            <person name="Gohl D.M."/>
        </authorList>
    </citation>
    <scope>NUCLEOTIDE SEQUENCE</scope>
    <source>
        <strain evidence="1">Duluth1</strain>
        <tissue evidence="1">Whole animal</tissue>
    </source>
</reference>
<keyword evidence="2" id="KW-1185">Reference proteome</keyword>
<evidence type="ECO:0000313" key="2">
    <source>
        <dbReference type="Proteomes" id="UP000828390"/>
    </source>
</evidence>
<comment type="caution">
    <text evidence="1">The sequence shown here is derived from an EMBL/GenBank/DDBJ whole genome shotgun (WGS) entry which is preliminary data.</text>
</comment>
<proteinExistence type="predicted"/>
<dbReference type="EMBL" id="JAIWYP010000002">
    <property type="protein sequence ID" value="KAH3873802.1"/>
    <property type="molecule type" value="Genomic_DNA"/>
</dbReference>
<sequence length="57" mass="6996">MQVDKWSVRELEMQMLIDNMSVNELEMQMEDWYFNKVERQVDNKSFNAEDMLMSIMN</sequence>
<organism evidence="1 2">
    <name type="scientific">Dreissena polymorpha</name>
    <name type="common">Zebra mussel</name>
    <name type="synonym">Mytilus polymorpha</name>
    <dbReference type="NCBI Taxonomy" id="45954"/>
    <lineage>
        <taxon>Eukaryota</taxon>
        <taxon>Metazoa</taxon>
        <taxon>Spiralia</taxon>
        <taxon>Lophotrochozoa</taxon>
        <taxon>Mollusca</taxon>
        <taxon>Bivalvia</taxon>
        <taxon>Autobranchia</taxon>
        <taxon>Heteroconchia</taxon>
        <taxon>Euheterodonta</taxon>
        <taxon>Imparidentia</taxon>
        <taxon>Neoheterodontei</taxon>
        <taxon>Myida</taxon>
        <taxon>Dreissenoidea</taxon>
        <taxon>Dreissenidae</taxon>
        <taxon>Dreissena</taxon>
    </lineage>
</organism>
<accession>A0A9D4MA76</accession>
<dbReference type="Proteomes" id="UP000828390">
    <property type="component" value="Unassembled WGS sequence"/>
</dbReference>
<name>A0A9D4MA76_DREPO</name>
<gene>
    <name evidence="1" type="ORF">DPMN_037042</name>
</gene>